<dbReference type="AlphaFoldDB" id="A0A1C6UFC4"/>
<gene>
    <name evidence="1" type="ORF">GA0070617_2143</name>
</gene>
<evidence type="ECO:0000313" key="2">
    <source>
        <dbReference type="Proteomes" id="UP000198937"/>
    </source>
</evidence>
<dbReference type="EMBL" id="FMIA01000002">
    <property type="protein sequence ID" value="SCL52658.1"/>
    <property type="molecule type" value="Genomic_DNA"/>
</dbReference>
<name>A0A1C6UFC4_9ACTN</name>
<dbReference type="RefSeq" id="WP_091435953.1">
    <property type="nucleotide sequence ID" value="NZ_BMMJ01000004.1"/>
</dbReference>
<proteinExistence type="predicted"/>
<dbReference type="InterPro" id="IPR016039">
    <property type="entry name" value="Thiolase-like"/>
</dbReference>
<organism evidence="1 2">
    <name type="scientific">Micromonospora yangpuensis</name>
    <dbReference type="NCBI Taxonomy" id="683228"/>
    <lineage>
        <taxon>Bacteria</taxon>
        <taxon>Bacillati</taxon>
        <taxon>Actinomycetota</taxon>
        <taxon>Actinomycetes</taxon>
        <taxon>Micromonosporales</taxon>
        <taxon>Micromonosporaceae</taxon>
        <taxon>Micromonospora</taxon>
    </lineage>
</organism>
<sequence>MTLALRTGAAVLGETGPYALDDDIIRFYRDLLRPYGDEVDEELARQGRNVPFVDLAERALAATPDPVASPDLLILAYALPDLHPLKTVASHLNHGFGDTSRSFAVSEQGLAAPFTALRVANAYARSGRCDSLALFVLEQTTFAYREPFAHAHDLLDSGVLMVFDRTGRWTVDGLHTAPSGAATGALLRRLLPAPVAARALLVTGPWTDPADTDVTGVARHRVAPGSYCTSLWRELLRCQRDWAQRHHTLVLCDTDPRHDQTQVAILTQQTAAPPPPAREHP</sequence>
<dbReference type="OrthoDB" id="3539120at2"/>
<dbReference type="GO" id="GO:0016746">
    <property type="term" value="F:acyltransferase activity"/>
    <property type="evidence" value="ECO:0007669"/>
    <property type="project" value="InterPro"/>
</dbReference>
<dbReference type="STRING" id="683228.GA0070617_2143"/>
<dbReference type="Gene3D" id="3.40.47.10">
    <property type="match status" value="1"/>
</dbReference>
<accession>A0A1C6UFC4</accession>
<evidence type="ECO:0000313" key="1">
    <source>
        <dbReference type="EMBL" id="SCL52658.1"/>
    </source>
</evidence>
<keyword evidence="2" id="KW-1185">Reference proteome</keyword>
<reference evidence="1 2" key="1">
    <citation type="submission" date="2016-06" db="EMBL/GenBank/DDBJ databases">
        <authorList>
            <person name="Kjaerup R.B."/>
            <person name="Dalgaard T.S."/>
            <person name="Juul-Madsen H.R."/>
        </authorList>
    </citation>
    <scope>NUCLEOTIDE SEQUENCE [LARGE SCALE GENOMIC DNA]</scope>
    <source>
        <strain evidence="1 2">DSM 45577</strain>
    </source>
</reference>
<dbReference type="Proteomes" id="UP000198937">
    <property type="component" value="Unassembled WGS sequence"/>
</dbReference>
<protein>
    <submittedName>
        <fullName evidence="1">Uncharacterized protein</fullName>
    </submittedName>
</protein>
<dbReference type="SUPFAM" id="SSF53901">
    <property type="entry name" value="Thiolase-like"/>
    <property type="match status" value="1"/>
</dbReference>